<name>A0A2T3ZCX0_TRIA4</name>
<dbReference type="EMBL" id="KZ679260">
    <property type="protein sequence ID" value="PTB42642.1"/>
    <property type="molecule type" value="Genomic_DNA"/>
</dbReference>
<dbReference type="Proteomes" id="UP000240493">
    <property type="component" value="Unassembled WGS sequence"/>
</dbReference>
<keyword evidence="2" id="KW-1185">Reference proteome</keyword>
<protein>
    <submittedName>
        <fullName evidence="1">Uncharacterized protein</fullName>
    </submittedName>
</protein>
<evidence type="ECO:0000313" key="2">
    <source>
        <dbReference type="Proteomes" id="UP000240493"/>
    </source>
</evidence>
<dbReference type="AlphaFoldDB" id="A0A2T3ZCX0"/>
<evidence type="ECO:0000313" key="1">
    <source>
        <dbReference type="EMBL" id="PTB42642.1"/>
    </source>
</evidence>
<gene>
    <name evidence="1" type="ORF">M441DRAFT_57336</name>
</gene>
<sequence length="76" mass="8450">MVRKGALDAYIRDNSKRNLDGLLGLREARTMNGWVEDGNRKSVSFPSSKDDVGIASANSQCVEVPDWRAIAVKERE</sequence>
<reference evidence="1 2" key="1">
    <citation type="submission" date="2016-07" db="EMBL/GenBank/DDBJ databases">
        <title>Multiple horizontal gene transfer events from other fungi enriched the ability of initially mycotrophic Trichoderma (Ascomycota) to feed on dead plant biomass.</title>
        <authorList>
            <consortium name="DOE Joint Genome Institute"/>
            <person name="Aerts A."/>
            <person name="Atanasova L."/>
            <person name="Chenthamara K."/>
            <person name="Zhang J."/>
            <person name="Grujic M."/>
            <person name="Henrissat B."/>
            <person name="Kuo A."/>
            <person name="Salamov A."/>
            <person name="Lipzen A."/>
            <person name="Labutti K."/>
            <person name="Barry K."/>
            <person name="Miao Y."/>
            <person name="Rahimi M.J."/>
            <person name="Shen Q."/>
            <person name="Grigoriev I.V."/>
            <person name="Kubicek C.P."/>
            <person name="Druzhinina I.S."/>
        </authorList>
    </citation>
    <scope>NUCLEOTIDE SEQUENCE [LARGE SCALE GENOMIC DNA]</scope>
    <source>
        <strain evidence="1 2">CBS 433.97</strain>
    </source>
</reference>
<organism evidence="1 2">
    <name type="scientific">Trichoderma asperellum (strain ATCC 204424 / CBS 433.97 / NBRC 101777)</name>
    <dbReference type="NCBI Taxonomy" id="1042311"/>
    <lineage>
        <taxon>Eukaryota</taxon>
        <taxon>Fungi</taxon>
        <taxon>Dikarya</taxon>
        <taxon>Ascomycota</taxon>
        <taxon>Pezizomycotina</taxon>
        <taxon>Sordariomycetes</taxon>
        <taxon>Hypocreomycetidae</taxon>
        <taxon>Hypocreales</taxon>
        <taxon>Hypocreaceae</taxon>
        <taxon>Trichoderma</taxon>
    </lineage>
</organism>
<accession>A0A2T3ZCX0</accession>
<proteinExistence type="predicted"/>